<dbReference type="SUPFAM" id="SSF101386">
    <property type="entry name" value="all-alpha NTP pyrophosphatases"/>
    <property type="match status" value="1"/>
</dbReference>
<evidence type="ECO:0000313" key="1">
    <source>
        <dbReference type="EMBL" id="MCA9380214.1"/>
    </source>
</evidence>
<gene>
    <name evidence="1" type="ORF">KC675_03480</name>
</gene>
<dbReference type="PIRSF" id="PIRSF029826">
    <property type="entry name" value="UCP029826_pph"/>
    <property type="match status" value="1"/>
</dbReference>
<dbReference type="GO" id="GO:0009143">
    <property type="term" value="P:nucleoside triphosphate catabolic process"/>
    <property type="evidence" value="ECO:0007669"/>
    <property type="project" value="InterPro"/>
</dbReference>
<name>A0A955I981_9BACT</name>
<dbReference type="PANTHER" id="PTHR46523">
    <property type="entry name" value="DCTP PYROPHOSPHATASE 1"/>
    <property type="match status" value="1"/>
</dbReference>
<comment type="caution">
    <text evidence="1">The sequence shown here is derived from an EMBL/GenBank/DDBJ whole genome shotgun (WGS) entry which is preliminary data.</text>
</comment>
<dbReference type="Gene3D" id="1.10.287.1080">
    <property type="entry name" value="MazG-like"/>
    <property type="match status" value="1"/>
</dbReference>
<sequence>MKSKNDSDKTFQSIKDEIIDFVSKRDWKRLHNPVSLTEAIIVEAGELLELFLFRDSKEIEKEAKKDSELRERIEEELADVMIYALELAHHLDMDVSEIINKKLQKNSIKHPEVT</sequence>
<dbReference type="Pfam" id="PF12643">
    <property type="entry name" value="MazG-like"/>
    <property type="match status" value="1"/>
</dbReference>
<protein>
    <submittedName>
        <fullName evidence="1">Nucleotide pyrophosphohydrolase</fullName>
    </submittedName>
</protein>
<organism evidence="1 2">
    <name type="scientific">Candidatus Dojkabacteria bacterium</name>
    <dbReference type="NCBI Taxonomy" id="2099670"/>
    <lineage>
        <taxon>Bacteria</taxon>
        <taxon>Candidatus Dojkabacteria</taxon>
    </lineage>
</organism>
<dbReference type="InterPro" id="IPR052555">
    <property type="entry name" value="dCTP_Pyrophosphatase"/>
</dbReference>
<accession>A0A955I981</accession>
<reference evidence="1" key="1">
    <citation type="submission" date="2020-04" db="EMBL/GenBank/DDBJ databases">
        <authorList>
            <person name="Zhang T."/>
        </authorList>
    </citation>
    <scope>NUCLEOTIDE SEQUENCE</scope>
    <source>
        <strain evidence="1">HKST-UBA15</strain>
    </source>
</reference>
<evidence type="ECO:0000313" key="2">
    <source>
        <dbReference type="Proteomes" id="UP000745577"/>
    </source>
</evidence>
<reference evidence="1" key="2">
    <citation type="journal article" date="2021" name="Microbiome">
        <title>Successional dynamics and alternative stable states in a saline activated sludge microbial community over 9 years.</title>
        <authorList>
            <person name="Wang Y."/>
            <person name="Ye J."/>
            <person name="Ju F."/>
            <person name="Liu L."/>
            <person name="Boyd J.A."/>
            <person name="Deng Y."/>
            <person name="Parks D.H."/>
            <person name="Jiang X."/>
            <person name="Yin X."/>
            <person name="Woodcroft B.J."/>
            <person name="Tyson G.W."/>
            <person name="Hugenholtz P."/>
            <person name="Polz M.F."/>
            <person name="Zhang T."/>
        </authorList>
    </citation>
    <scope>NUCLEOTIDE SEQUENCE</scope>
    <source>
        <strain evidence="1">HKST-UBA15</strain>
    </source>
</reference>
<dbReference type="EMBL" id="JAGQLL010000040">
    <property type="protein sequence ID" value="MCA9380214.1"/>
    <property type="molecule type" value="Genomic_DNA"/>
</dbReference>
<dbReference type="AlphaFoldDB" id="A0A955I981"/>
<proteinExistence type="predicted"/>
<dbReference type="Proteomes" id="UP000745577">
    <property type="component" value="Unassembled WGS sequence"/>
</dbReference>
<dbReference type="InterPro" id="IPR025984">
    <property type="entry name" value="DCTPP"/>
</dbReference>
<dbReference type="PANTHER" id="PTHR46523:SF1">
    <property type="entry name" value="DCTP PYROPHOSPHATASE 1"/>
    <property type="match status" value="1"/>
</dbReference>
<dbReference type="GO" id="GO:0047429">
    <property type="term" value="F:nucleoside triphosphate diphosphatase activity"/>
    <property type="evidence" value="ECO:0007669"/>
    <property type="project" value="InterPro"/>
</dbReference>